<dbReference type="InterPro" id="IPR023162">
    <property type="entry name" value="Apc36109-like_dom_sf"/>
</dbReference>
<dbReference type="InterPro" id="IPR015053">
    <property type="entry name" value="DUF1871"/>
</dbReference>
<dbReference type="Pfam" id="PF08958">
    <property type="entry name" value="DUF1871"/>
    <property type="match status" value="1"/>
</dbReference>
<protein>
    <submittedName>
        <fullName evidence="1">DUF1871 family protein</fullName>
    </submittedName>
</protein>
<evidence type="ECO:0000313" key="2">
    <source>
        <dbReference type="Proteomes" id="UP000479114"/>
    </source>
</evidence>
<dbReference type="RefSeq" id="WP_162637957.1">
    <property type="nucleotide sequence ID" value="NZ_CP048286.1"/>
</dbReference>
<dbReference type="EMBL" id="CP048286">
    <property type="protein sequence ID" value="QHW29387.1"/>
    <property type="molecule type" value="Genomic_DNA"/>
</dbReference>
<evidence type="ECO:0000313" key="1">
    <source>
        <dbReference type="EMBL" id="QHW29387.1"/>
    </source>
</evidence>
<organism evidence="1 2">
    <name type="scientific">Paenibacillus rhizovicinus</name>
    <dbReference type="NCBI Taxonomy" id="2704463"/>
    <lineage>
        <taxon>Bacteria</taxon>
        <taxon>Bacillati</taxon>
        <taxon>Bacillota</taxon>
        <taxon>Bacilli</taxon>
        <taxon>Bacillales</taxon>
        <taxon>Paenibacillaceae</taxon>
        <taxon>Paenibacillus</taxon>
    </lineage>
</organism>
<gene>
    <name evidence="1" type="ORF">GZH47_00115</name>
</gene>
<dbReference type="SUPFAM" id="SSF116922">
    <property type="entry name" value="YugE-like"/>
    <property type="match status" value="1"/>
</dbReference>
<accession>A0A6C0NTA5</accession>
<name>A0A6C0NTA5_9BACL</name>
<keyword evidence="2" id="KW-1185">Reference proteome</keyword>
<dbReference type="Proteomes" id="UP000479114">
    <property type="component" value="Chromosome"/>
</dbReference>
<reference evidence="1 2" key="1">
    <citation type="submission" date="2020-02" db="EMBL/GenBank/DDBJ databases">
        <title>Paenibacillus sp. nov., isolated from rhizosphere soil of tomato.</title>
        <authorList>
            <person name="Weon H.-Y."/>
            <person name="Lee S.A."/>
        </authorList>
    </citation>
    <scope>NUCLEOTIDE SEQUENCE [LARGE SCALE GENOMIC DNA]</scope>
    <source>
        <strain evidence="1 2">14171R-81</strain>
    </source>
</reference>
<proteinExistence type="predicted"/>
<sequence length="89" mass="10212">MGILITKLKEIIEEWDPYGLKPNNIYGVESIEILKCIQSGRTRNPEIIISYLQTILEMYYPDGKLNISHSEYQGIANKIMVVLDQPSLN</sequence>
<dbReference type="AlphaFoldDB" id="A0A6C0NTA5"/>
<dbReference type="KEGG" id="prz:GZH47_00115"/>
<dbReference type="Gene3D" id="1.10.340.20">
    <property type="entry name" value="Apc36109-like domain"/>
    <property type="match status" value="1"/>
</dbReference>